<comment type="caution">
    <text evidence="3">The sequence shown here is derived from an EMBL/GenBank/DDBJ whole genome shotgun (WGS) entry which is preliminary data.</text>
</comment>
<dbReference type="Pfam" id="PF18862">
    <property type="entry name" value="ApeA_NTD1"/>
    <property type="match status" value="1"/>
</dbReference>
<sequence>MTERFEIKGLWFLPSNKDKKVSGVLRFDPVEGSYLELIGALDENISLQDFNSLDNGAIILGTSVDSESITLYHCYLSSREIKSVRNEIAGPIKETFFVNFILNGYHFENEESFKFNTIASSLQNFDEWLDISGFQIDNETTIENSYSINYIKPKDIQFDLHENHSGKFTFHVSRPHVYSQKHEYIIQEAWLELNSKNEIGLQEMRQLLNRFQNFLTMGIYQSVYPHKIILYNNNLKNDFGMAGKYRKPIKFYYSSSRQRKNKKERHSFEMLFNYTKIKDVFPSIIKNWFEKYDRLSPAFNLLFDQFYNGAVFNENTFLNLAQSAETLHSRIYDHTKIPKEEYEAMKKEILEKLPQYHNWMKEQLHFGNHLDLSQRLTELTEKYSNDVIDKIIPEKADFVKQVKNLRNYYTHYSTSLEKKVIPERDLLFLSERLKMLLVSGFLFEIGIPKELSSILFKSASPNLFRHLVP</sequence>
<evidence type="ECO:0000259" key="2">
    <source>
        <dbReference type="Pfam" id="PF18862"/>
    </source>
</evidence>
<evidence type="ECO:0008006" key="5">
    <source>
        <dbReference type="Google" id="ProtNLM"/>
    </source>
</evidence>
<dbReference type="Proteomes" id="UP001500748">
    <property type="component" value="Unassembled WGS sequence"/>
</dbReference>
<organism evidence="3 4">
    <name type="scientific">Flavobacterium ginsengiterrae</name>
    <dbReference type="NCBI Taxonomy" id="871695"/>
    <lineage>
        <taxon>Bacteria</taxon>
        <taxon>Pseudomonadati</taxon>
        <taxon>Bacteroidota</taxon>
        <taxon>Flavobacteriia</taxon>
        <taxon>Flavobacteriales</taxon>
        <taxon>Flavobacteriaceae</taxon>
        <taxon>Flavobacterium</taxon>
    </lineage>
</organism>
<evidence type="ECO:0000259" key="1">
    <source>
        <dbReference type="Pfam" id="PF18739"/>
    </source>
</evidence>
<dbReference type="InterPro" id="IPR041229">
    <property type="entry name" value="HEPN_Apea"/>
</dbReference>
<reference evidence="4" key="1">
    <citation type="journal article" date="2019" name="Int. J. Syst. Evol. Microbiol.">
        <title>The Global Catalogue of Microorganisms (GCM) 10K type strain sequencing project: providing services to taxonomists for standard genome sequencing and annotation.</title>
        <authorList>
            <consortium name="The Broad Institute Genomics Platform"/>
            <consortium name="The Broad Institute Genome Sequencing Center for Infectious Disease"/>
            <person name="Wu L."/>
            <person name="Ma J."/>
        </authorList>
    </citation>
    <scope>NUCLEOTIDE SEQUENCE [LARGE SCALE GENOMIC DNA]</scope>
    <source>
        <strain evidence="4">JCM 17337</strain>
    </source>
</reference>
<feature type="domain" description="ApeA N-terminal" evidence="2">
    <location>
        <begin position="6"/>
        <end position="288"/>
    </location>
</feature>
<accession>A0ABP7GD73</accession>
<proteinExistence type="predicted"/>
<dbReference type="EMBL" id="BAABDU010000002">
    <property type="protein sequence ID" value="GAA3757973.1"/>
    <property type="molecule type" value="Genomic_DNA"/>
</dbReference>
<gene>
    <name evidence="3" type="ORF">GCM10022423_05550</name>
</gene>
<name>A0ABP7GD73_9FLAO</name>
<protein>
    <recommendedName>
        <fullName evidence="5">ApeA N-terminal domain-containing protein</fullName>
    </recommendedName>
</protein>
<dbReference type="InterPro" id="IPR041223">
    <property type="entry name" value="ApeA_NTD"/>
</dbReference>
<evidence type="ECO:0000313" key="3">
    <source>
        <dbReference type="EMBL" id="GAA3757973.1"/>
    </source>
</evidence>
<evidence type="ECO:0000313" key="4">
    <source>
        <dbReference type="Proteomes" id="UP001500748"/>
    </source>
</evidence>
<feature type="domain" description="Apea-like HEPN" evidence="1">
    <location>
        <begin position="318"/>
        <end position="450"/>
    </location>
</feature>
<dbReference type="RefSeq" id="WP_345139958.1">
    <property type="nucleotide sequence ID" value="NZ_BAABDU010000002.1"/>
</dbReference>
<dbReference type="Pfam" id="PF18739">
    <property type="entry name" value="HEPN_Apea"/>
    <property type="match status" value="1"/>
</dbReference>
<keyword evidence="4" id="KW-1185">Reference proteome</keyword>